<feature type="region of interest" description="Disordered" evidence="7">
    <location>
        <begin position="1570"/>
        <end position="1817"/>
    </location>
</feature>
<feature type="region of interest" description="Disordered" evidence="7">
    <location>
        <begin position="1506"/>
        <end position="1552"/>
    </location>
</feature>
<dbReference type="PROSITE" id="PS50016">
    <property type="entry name" value="ZF_PHD_2"/>
    <property type="match status" value="1"/>
</dbReference>
<dbReference type="InterPro" id="IPR001965">
    <property type="entry name" value="Znf_PHD"/>
</dbReference>
<dbReference type="SMART" id="SM00439">
    <property type="entry name" value="BAH"/>
    <property type="match status" value="1"/>
</dbReference>
<dbReference type="PANTHER" id="PTHR47672:SF1">
    <property type="entry name" value="E3 UBIQUITIN-PROTEIN LIGASE SNT2"/>
    <property type="match status" value="1"/>
</dbReference>
<feature type="compositionally biased region" description="Low complexity" evidence="7">
    <location>
        <begin position="1765"/>
        <end position="1774"/>
    </location>
</feature>
<dbReference type="PROSITE" id="PS51038">
    <property type="entry name" value="BAH"/>
    <property type="match status" value="1"/>
</dbReference>
<feature type="compositionally biased region" description="Low complexity" evidence="7">
    <location>
        <begin position="94"/>
        <end position="103"/>
    </location>
</feature>
<feature type="region of interest" description="Disordered" evidence="7">
    <location>
        <begin position="971"/>
        <end position="991"/>
    </location>
</feature>
<evidence type="ECO:0000259" key="10">
    <source>
        <dbReference type="PROSITE" id="PS51156"/>
    </source>
</evidence>
<dbReference type="HOGENOM" id="CLU_001514_0_0_1"/>
<dbReference type="InterPro" id="IPR043151">
    <property type="entry name" value="BAH_sf"/>
</dbReference>
<evidence type="ECO:0000256" key="3">
    <source>
        <dbReference type="ARBA" id="ARBA00022833"/>
    </source>
</evidence>
<dbReference type="InParanoid" id="E9DTT5"/>
<feature type="domain" description="PHD-type" evidence="8">
    <location>
        <begin position="1117"/>
        <end position="1167"/>
    </location>
</feature>
<evidence type="ECO:0000259" key="8">
    <source>
        <dbReference type="PROSITE" id="PS50016"/>
    </source>
</evidence>
<dbReference type="SMART" id="SM00249">
    <property type="entry name" value="PHD"/>
    <property type="match status" value="3"/>
</dbReference>
<organism evidence="14">
    <name type="scientific">Metarhizium acridum (strain CQMa 102)</name>
    <dbReference type="NCBI Taxonomy" id="655827"/>
    <lineage>
        <taxon>Eukaryota</taxon>
        <taxon>Fungi</taxon>
        <taxon>Dikarya</taxon>
        <taxon>Ascomycota</taxon>
        <taxon>Pezizomycotina</taxon>
        <taxon>Sordariomycetes</taxon>
        <taxon>Hypocreomycetidae</taxon>
        <taxon>Hypocreales</taxon>
        <taxon>Clavicipitaceae</taxon>
        <taxon>Metarhizium</taxon>
    </lineage>
</organism>
<feature type="compositionally biased region" description="Low complexity" evidence="7">
    <location>
        <begin position="16"/>
        <end position="29"/>
    </location>
</feature>
<feature type="region of interest" description="Disordered" evidence="7">
    <location>
        <begin position="1413"/>
        <end position="1451"/>
    </location>
</feature>
<dbReference type="Gene3D" id="1.10.10.60">
    <property type="entry name" value="Homeodomain-like"/>
    <property type="match status" value="1"/>
</dbReference>
<dbReference type="PROSITE" id="PS51293">
    <property type="entry name" value="SANT"/>
    <property type="match status" value="1"/>
</dbReference>
<dbReference type="InterPro" id="IPR019787">
    <property type="entry name" value="Znf_PHD-finger"/>
</dbReference>
<feature type="coiled-coil region" evidence="6">
    <location>
        <begin position="1196"/>
        <end position="1228"/>
    </location>
</feature>
<dbReference type="InterPro" id="IPR017884">
    <property type="entry name" value="SANT_dom"/>
</dbReference>
<dbReference type="GO" id="GO:0008270">
    <property type="term" value="F:zinc ion binding"/>
    <property type="evidence" value="ECO:0007669"/>
    <property type="project" value="UniProtKB-KW"/>
</dbReference>
<dbReference type="FunCoup" id="E9DTT5">
    <property type="interactions" value="57"/>
</dbReference>
<proteinExistence type="predicted"/>
<feature type="domain" description="PHD-type" evidence="12">
    <location>
        <begin position="1225"/>
        <end position="1357"/>
    </location>
</feature>
<protein>
    <submittedName>
        <fullName evidence="13">PHD finger and BAH domain protein (Snt2), putative</fullName>
    </submittedName>
</protein>
<dbReference type="InterPro" id="IPR013083">
    <property type="entry name" value="Znf_RING/FYVE/PHD"/>
</dbReference>
<evidence type="ECO:0000259" key="11">
    <source>
        <dbReference type="PROSITE" id="PS51293"/>
    </source>
</evidence>
<dbReference type="InterPro" id="IPR029617">
    <property type="entry name" value="Snt2"/>
</dbReference>
<gene>
    <name evidence="13" type="ORF">MAC_01033</name>
</gene>
<accession>E9DTT5</accession>
<dbReference type="FunFam" id="3.30.40.10:FF:000899">
    <property type="entry name" value="PHD finger and BAH domain-containing protein"/>
    <property type="match status" value="1"/>
</dbReference>
<dbReference type="Pfam" id="PF13831">
    <property type="entry name" value="PHD_2"/>
    <property type="match status" value="1"/>
</dbReference>
<keyword evidence="4" id="KW-0539">Nucleus</keyword>
<dbReference type="GO" id="GO:0003682">
    <property type="term" value="F:chromatin binding"/>
    <property type="evidence" value="ECO:0007669"/>
    <property type="project" value="InterPro"/>
</dbReference>
<feature type="region of interest" description="Disordered" evidence="7">
    <location>
        <begin position="750"/>
        <end position="794"/>
    </location>
</feature>
<dbReference type="InterPro" id="IPR011011">
    <property type="entry name" value="Znf_FYVE_PHD"/>
</dbReference>
<dbReference type="FunFam" id="1.10.10.60:FF:000377">
    <property type="entry name" value="DNA-binding E3 ubiquitin-protein ligase"/>
    <property type="match status" value="1"/>
</dbReference>
<dbReference type="GO" id="GO:0004842">
    <property type="term" value="F:ubiquitin-protein transferase activity"/>
    <property type="evidence" value="ECO:0007669"/>
    <property type="project" value="TreeGrafter"/>
</dbReference>
<feature type="region of interest" description="Disordered" evidence="7">
    <location>
        <begin position="1055"/>
        <end position="1113"/>
    </location>
</feature>
<feature type="domain" description="SANT" evidence="11">
    <location>
        <begin position="859"/>
        <end position="904"/>
    </location>
</feature>
<keyword evidence="6" id="KW-0175">Coiled coil</keyword>
<dbReference type="STRING" id="655827.E9DTT5"/>
<dbReference type="PROSITE" id="PS51805">
    <property type="entry name" value="EPHD"/>
    <property type="match status" value="1"/>
</dbReference>
<dbReference type="FunFam" id="2.30.30.490:FF:000018">
    <property type="entry name" value="Lid2 complex component snt2"/>
    <property type="match status" value="1"/>
</dbReference>
<evidence type="ECO:0000256" key="4">
    <source>
        <dbReference type="ARBA" id="ARBA00023242"/>
    </source>
</evidence>
<dbReference type="OrthoDB" id="336088at2759"/>
<dbReference type="InterPro" id="IPR000949">
    <property type="entry name" value="ELM2_dom"/>
</dbReference>
<evidence type="ECO:0000256" key="2">
    <source>
        <dbReference type="ARBA" id="ARBA00022771"/>
    </source>
</evidence>
<dbReference type="Proteomes" id="UP000002499">
    <property type="component" value="Unassembled WGS sequence"/>
</dbReference>
<dbReference type="Gene3D" id="2.30.30.490">
    <property type="match status" value="1"/>
</dbReference>
<feature type="compositionally biased region" description="Low complexity" evidence="7">
    <location>
        <begin position="111"/>
        <end position="127"/>
    </location>
</feature>
<evidence type="ECO:0000259" key="9">
    <source>
        <dbReference type="PROSITE" id="PS51038"/>
    </source>
</evidence>
<dbReference type="PROSITE" id="PS51156">
    <property type="entry name" value="ELM2"/>
    <property type="match status" value="1"/>
</dbReference>
<feature type="compositionally biased region" description="Polar residues" evidence="7">
    <location>
        <begin position="1624"/>
        <end position="1635"/>
    </location>
</feature>
<name>E9DTT5_METAQ</name>
<feature type="compositionally biased region" description="Low complexity" evidence="7">
    <location>
        <begin position="1713"/>
        <end position="1733"/>
    </location>
</feature>
<dbReference type="Pfam" id="PF01426">
    <property type="entry name" value="BAH"/>
    <property type="match status" value="1"/>
</dbReference>
<feature type="region of interest" description="Disordered" evidence="7">
    <location>
        <begin position="1"/>
        <end position="59"/>
    </location>
</feature>
<reference evidence="13 14" key="1">
    <citation type="journal article" date="2011" name="PLoS Genet.">
        <title>Genome sequencing and comparative transcriptomics of the model entomopathogenic fungi Metarhizium anisopliae and M. acridum.</title>
        <authorList>
            <person name="Gao Q."/>
            <person name="Jin K."/>
            <person name="Ying S.H."/>
            <person name="Zhang Y."/>
            <person name="Xiao G."/>
            <person name="Shang Y."/>
            <person name="Duan Z."/>
            <person name="Hu X."/>
            <person name="Xie X.Q."/>
            <person name="Zhou G."/>
            <person name="Peng G."/>
            <person name="Luo Z."/>
            <person name="Huang W."/>
            <person name="Wang B."/>
            <person name="Fang W."/>
            <person name="Wang S."/>
            <person name="Zhong Y."/>
            <person name="Ma L.J."/>
            <person name="St Leger R.J."/>
            <person name="Zhao G.P."/>
            <person name="Pei Y."/>
            <person name="Feng M.G."/>
            <person name="Xia Y."/>
            <person name="Wang C."/>
        </authorList>
    </citation>
    <scope>NUCLEOTIDE SEQUENCE [LARGE SCALE GENOMIC DNA]</scope>
    <source>
        <strain evidence="13 14">CQMa 102</strain>
    </source>
</reference>
<evidence type="ECO:0000259" key="12">
    <source>
        <dbReference type="PROSITE" id="PS51805"/>
    </source>
</evidence>
<feature type="region of interest" description="Disordered" evidence="7">
    <location>
        <begin position="74"/>
        <end position="176"/>
    </location>
</feature>
<dbReference type="SUPFAM" id="SSF57903">
    <property type="entry name" value="FYVE/PHD zinc finger"/>
    <property type="match status" value="2"/>
</dbReference>
<feature type="compositionally biased region" description="Pro residues" evidence="7">
    <location>
        <begin position="1643"/>
        <end position="1658"/>
    </location>
</feature>
<feature type="compositionally biased region" description="Basic and acidic residues" evidence="7">
    <location>
        <begin position="74"/>
        <end position="87"/>
    </location>
</feature>
<feature type="region of interest" description="Disordered" evidence="7">
    <location>
        <begin position="619"/>
        <end position="666"/>
    </location>
</feature>
<sequence length="1817" mass="198515">MAQQNDSKVTNADAQSASDPVNASSNSDPSSKDSGADMAAGYGTRSRNRGGNARINYAEDKDIDMDVYDYYDKKDQDVPKKSSRKSDVAANGDGAARAVVSRRAAAEEARAVGASNQNGSKSSTPSGVGVGVGGGASQGAPTSGAAQGSRKRKAAAANAVSTRKAGQMGQLEGTPMPETNMLTFENCNHRPDANGCMVADDGTVLEPNVWLGCCVPILPIAPSGAAGIHSFREDRAKEAEQGNFTSMPANQGVADHVYLVCEPPGEPYYLGRIMEFLHAHAKGESSKRVDSVRINWFYRPKDIGRKNTDTRLLFATMHSDISPLTALRGKCQIRHRVDIDNLETYRRTPDCFWYEKLYDRYIQKNYDLIPTSTIVNVPDKVKKVLDERWKFVLVEQGRGKELTSAVKLCKRCSGYCARYVPVDVSCIVYSRALLAYHKERKPSHYNTPNLEPPSLELDMHAPRLLATRLPVVYAIAAGFALLSLSGLLPLRCSFLSFHPICVQIRLDLTGSNTPPTPTFRTLHHFLPRLGCLSPNSRTHPCCAPDKPPPTPFVTPLAATCAAAMPCPPSWYARNDSVDCAVCQNTYHMNCVKPPLLKKPSRGFAWSCAACSRAQERKLEARNTPNGTDANGDIDDDDALDDDDDDMPGIITDRTTPADNEEHHHATAEQIYQASLWPWRYLGMHCKPEDALDYDDRIHPRASTRIGPRHQANVGVWPGRPVEYVKPLETRKGRGAPKLSKEAQIAQEAEKALRTKRPKWVQDEPPGYQVRGEDLDENDPAATSTRLWAPPPSDTVSNDDIVGYMTKAQGMAKRFNIPERSTNLQDVALETLFRHDYDPAAALKALSDTKRDSFKEPTLTPAEIRKFEEGVAKYGSELHLVMKHVKTMRSGAVVRWYYTWKKTERGRQVWGSYSGRKGKKLAKKEETAASKAADDVADADDDSAFDTEKALVQKRSFICLFCESQDCRQWRRAPASQGPLSENGGRATSKDKGNQSVVALCRRCAELWRRYAVRYEPPEELIKKAGQSGAKIWKKKQEEELLKEIQIAEDMGLMSPYRSSTPAASVNGLEPPRKKLKGAPERDTDAAVSDAGSNTTVSRKKDKTAETTPVPDLPKPRTLPCAICDQMEPLGDQHLSCRECRLTVHRHCYGVMDHRIQGKWICDMCSNDKSPQVSIQYKCVLCPVEYTEQDFIEQPKLTHHKKKMSDKDRERERLEVQQARKAAEFYRKRQEDLNRPVNPREPLKRTADNNWVHVTCAVWTPEVKFGNAKALEPSEGIPSIPRARYDEVCQVCNQQGGACVSCHQCRIPYHVECARQAGHLLAFDITPVKSSRRDQFNIVTVKGEIGIMSAVLWCQDHIPTKTIAHKMHDVVNESGLSALQLYVQNYKQADLTLTGTVRKANLMMAAAKMSGLPLVPGARRTSTSTTTTAAAPNGASSHSRNRQPIDAATNAQQPGEKVCITCGIDVTPRWWPIEKTQERQLTNGHHGAIGFEAQKFVEQRKFQCHKCKKNPRTPKSFAAARPSPPPVAEPPRQHLGGPHSQAPAPPSLRSPSRVLSADYRAAPLRPEIHSLLHHPSSHAPPPPGPPAAHGPPPGGHPATHSQAHSLGSRPGPVSHGYPQVPPPRTTYNDWGSQHGSPTRHINGGPPPPPPLHNTGPPPASGLTALRPPSMSGPPPVAAVSVPHQRPHGSPVYGSALPPSPRRLNGTTASSAYVPPYGSAPAAAHASGPRHSASPGLSNGVLPPRSEGFSHGLHPQRPSYAGGTHGSPPLARSGLAPPGGPPPAGHESAHSASGLGSRPPENRPASGASASPSLRNLLS</sequence>
<dbReference type="Pfam" id="PF13832">
    <property type="entry name" value="zf-HC5HC2H_2"/>
    <property type="match status" value="1"/>
</dbReference>
<keyword evidence="1" id="KW-0479">Metal-binding</keyword>
<dbReference type="GO" id="GO:0048189">
    <property type="term" value="C:Lid2 complex"/>
    <property type="evidence" value="ECO:0007669"/>
    <property type="project" value="TreeGrafter"/>
</dbReference>
<feature type="compositionally biased region" description="Pro residues" evidence="7">
    <location>
        <begin position="1577"/>
        <end position="1594"/>
    </location>
</feature>
<dbReference type="eggNOG" id="KOG0955">
    <property type="taxonomic scope" value="Eukaryota"/>
</dbReference>
<feature type="domain" description="BAH" evidence="9">
    <location>
        <begin position="249"/>
        <end position="369"/>
    </location>
</feature>
<dbReference type="InterPro" id="IPR034732">
    <property type="entry name" value="EPHD"/>
</dbReference>
<dbReference type="PANTHER" id="PTHR47672">
    <property type="entry name" value="E3 UBIQUITIN-PROTEIN LIGASE SNT2"/>
    <property type="match status" value="1"/>
</dbReference>
<feature type="compositionally biased region" description="Acidic residues" evidence="7">
    <location>
        <begin position="631"/>
        <end position="646"/>
    </location>
</feature>
<evidence type="ECO:0000256" key="5">
    <source>
        <dbReference type="PROSITE-ProRule" id="PRU00146"/>
    </source>
</evidence>
<keyword evidence="14" id="KW-1185">Reference proteome</keyword>
<dbReference type="InterPro" id="IPR001025">
    <property type="entry name" value="BAH_dom"/>
</dbReference>
<dbReference type="GO" id="GO:0036205">
    <property type="term" value="P:histone catabolic process"/>
    <property type="evidence" value="ECO:0007669"/>
    <property type="project" value="TreeGrafter"/>
</dbReference>
<feature type="compositionally biased region" description="Polar residues" evidence="7">
    <location>
        <begin position="1806"/>
        <end position="1817"/>
    </location>
</feature>
<keyword evidence="3" id="KW-0862">Zinc</keyword>
<keyword evidence="2 5" id="KW-0863">Zinc-finger</keyword>
<feature type="compositionally biased region" description="Gly residues" evidence="7">
    <location>
        <begin position="128"/>
        <end position="137"/>
    </location>
</feature>
<feature type="compositionally biased region" description="Polar residues" evidence="7">
    <location>
        <begin position="1"/>
        <end position="15"/>
    </location>
</feature>
<evidence type="ECO:0000256" key="6">
    <source>
        <dbReference type="SAM" id="Coils"/>
    </source>
</evidence>
<evidence type="ECO:0000256" key="7">
    <source>
        <dbReference type="SAM" id="MobiDB-lite"/>
    </source>
</evidence>
<dbReference type="Pfam" id="PF00628">
    <property type="entry name" value="PHD"/>
    <property type="match status" value="1"/>
</dbReference>
<dbReference type="EMBL" id="GL698473">
    <property type="protein sequence ID" value="EFY92795.1"/>
    <property type="molecule type" value="Genomic_DNA"/>
</dbReference>
<dbReference type="OMA" id="RRTPDCF"/>
<evidence type="ECO:0000256" key="1">
    <source>
        <dbReference type="ARBA" id="ARBA00022723"/>
    </source>
</evidence>
<feature type="compositionally biased region" description="Low complexity" evidence="7">
    <location>
        <begin position="1417"/>
        <end position="1430"/>
    </location>
</feature>
<feature type="domain" description="ELM2" evidence="10">
    <location>
        <begin position="701"/>
        <end position="849"/>
    </location>
</feature>
<evidence type="ECO:0000313" key="13">
    <source>
        <dbReference type="EMBL" id="EFY92795.1"/>
    </source>
</evidence>
<evidence type="ECO:0000313" key="14">
    <source>
        <dbReference type="Proteomes" id="UP000002499"/>
    </source>
</evidence>
<dbReference type="Gene3D" id="3.30.40.10">
    <property type="entry name" value="Zinc/RING finger domain, C3HC4 (zinc finger)"/>
    <property type="match status" value="3"/>
</dbReference>